<evidence type="ECO:0000313" key="3">
    <source>
        <dbReference type="EMBL" id="MFB9821979.1"/>
    </source>
</evidence>
<dbReference type="Gene3D" id="3.90.226.10">
    <property type="entry name" value="2-enoyl-CoA Hydratase, Chain A, domain 1"/>
    <property type="match status" value="1"/>
</dbReference>
<keyword evidence="4" id="KW-1185">Reference proteome</keyword>
<dbReference type="Proteomes" id="UP001589702">
    <property type="component" value="Unassembled WGS sequence"/>
</dbReference>
<dbReference type="InterPro" id="IPR001753">
    <property type="entry name" value="Enoyl-CoA_hydra/iso"/>
</dbReference>
<evidence type="ECO:0000256" key="1">
    <source>
        <dbReference type="ARBA" id="ARBA00005254"/>
    </source>
</evidence>
<dbReference type="SUPFAM" id="SSF52096">
    <property type="entry name" value="ClpP/crotonase"/>
    <property type="match status" value="1"/>
</dbReference>
<dbReference type="PROSITE" id="PS00166">
    <property type="entry name" value="ENOYL_COA_HYDRATASE"/>
    <property type="match status" value="1"/>
</dbReference>
<protein>
    <submittedName>
        <fullName evidence="3">Enoyl-CoA hydratase/isomerase family protein</fullName>
    </submittedName>
</protein>
<sequence length="276" mass="30328">MQFWSTERRGAVEIATFSNPPYNYLDKAVIDELEQLVDDWREPSIRAVIIQSRPEDAGFFTQYSVEELAGLASDPAASRYAGALVRGYKVIFDRMTALPKVVIAAMNGDAMGGGFELTLACDLRIGERGDYRYGNPEVRAGVVPGAGGTQRVTRLVGLARALDWVLRGRIVRPEVALELGLIHELVDDAPARALSLAEELACLPPMAVANAKRSLYLGADSSLQAAFEVENMNWTEVVQSDDAKVALNDFLSVDPAARRDWFESENSKNYPEYSGH</sequence>
<dbReference type="Pfam" id="PF00378">
    <property type="entry name" value="ECH_1"/>
    <property type="match status" value="1"/>
</dbReference>
<evidence type="ECO:0000313" key="4">
    <source>
        <dbReference type="Proteomes" id="UP001589702"/>
    </source>
</evidence>
<accession>A0ABV5Y4Q5</accession>
<dbReference type="InterPro" id="IPR029045">
    <property type="entry name" value="ClpP/crotonase-like_dom_sf"/>
</dbReference>
<dbReference type="EMBL" id="JBHMBC010000039">
    <property type="protein sequence ID" value="MFB9821979.1"/>
    <property type="molecule type" value="Genomic_DNA"/>
</dbReference>
<name>A0ABV5Y4Q5_ARTRM</name>
<comment type="caution">
    <text evidence="3">The sequence shown here is derived from an EMBL/GenBank/DDBJ whole genome shotgun (WGS) entry which is preliminary data.</text>
</comment>
<reference evidence="3 4" key="1">
    <citation type="submission" date="2024-09" db="EMBL/GenBank/DDBJ databases">
        <authorList>
            <person name="Sun Q."/>
            <person name="Mori K."/>
        </authorList>
    </citation>
    <scope>NUCLEOTIDE SEQUENCE [LARGE SCALE GENOMIC DNA]</scope>
    <source>
        <strain evidence="3 4">JCM 1334</strain>
    </source>
</reference>
<comment type="similarity">
    <text evidence="1 2">Belongs to the enoyl-CoA hydratase/isomerase family.</text>
</comment>
<gene>
    <name evidence="3" type="ORF">ACFFP1_21115</name>
</gene>
<dbReference type="PANTHER" id="PTHR11941">
    <property type="entry name" value="ENOYL-COA HYDRATASE-RELATED"/>
    <property type="match status" value="1"/>
</dbReference>
<organism evidence="3 4">
    <name type="scientific">Arthrobacter ramosus</name>
    <dbReference type="NCBI Taxonomy" id="1672"/>
    <lineage>
        <taxon>Bacteria</taxon>
        <taxon>Bacillati</taxon>
        <taxon>Actinomycetota</taxon>
        <taxon>Actinomycetes</taxon>
        <taxon>Micrococcales</taxon>
        <taxon>Micrococcaceae</taxon>
        <taxon>Arthrobacter</taxon>
    </lineage>
</organism>
<proteinExistence type="inferred from homology"/>
<dbReference type="PANTHER" id="PTHR11941:SF54">
    <property type="entry name" value="ENOYL-COA HYDRATASE, MITOCHONDRIAL"/>
    <property type="match status" value="1"/>
</dbReference>
<dbReference type="CDD" id="cd06558">
    <property type="entry name" value="crotonase-like"/>
    <property type="match status" value="1"/>
</dbReference>
<evidence type="ECO:0000256" key="2">
    <source>
        <dbReference type="RuleBase" id="RU003707"/>
    </source>
</evidence>
<dbReference type="InterPro" id="IPR018376">
    <property type="entry name" value="Enoyl-CoA_hyd/isom_CS"/>
</dbReference>
<dbReference type="RefSeq" id="WP_234750299.1">
    <property type="nucleotide sequence ID" value="NZ_BAAAWN010000001.1"/>
</dbReference>